<sequence>MEEASHTGVGLAQLQDTETFSNIAKFDNDDSGSILEHMIQLTRLGSNKRRQRYELAYVDSPGTGRLLEG</sequence>
<evidence type="ECO:0000313" key="2">
    <source>
        <dbReference type="Proteomes" id="UP001321749"/>
    </source>
</evidence>
<accession>A0AAV9HFX0</accession>
<organism evidence="1 2">
    <name type="scientific">Cladorrhinum samala</name>
    <dbReference type="NCBI Taxonomy" id="585594"/>
    <lineage>
        <taxon>Eukaryota</taxon>
        <taxon>Fungi</taxon>
        <taxon>Dikarya</taxon>
        <taxon>Ascomycota</taxon>
        <taxon>Pezizomycotina</taxon>
        <taxon>Sordariomycetes</taxon>
        <taxon>Sordariomycetidae</taxon>
        <taxon>Sordariales</taxon>
        <taxon>Podosporaceae</taxon>
        <taxon>Cladorrhinum</taxon>
    </lineage>
</organism>
<reference evidence="1" key="2">
    <citation type="submission" date="2023-06" db="EMBL/GenBank/DDBJ databases">
        <authorList>
            <consortium name="Lawrence Berkeley National Laboratory"/>
            <person name="Mondo S.J."/>
            <person name="Hensen N."/>
            <person name="Bonometti L."/>
            <person name="Westerberg I."/>
            <person name="Brannstrom I.O."/>
            <person name="Guillou S."/>
            <person name="Cros-Aarteil S."/>
            <person name="Calhoun S."/>
            <person name="Haridas S."/>
            <person name="Kuo A."/>
            <person name="Pangilinan J."/>
            <person name="Riley R."/>
            <person name="Labutti K."/>
            <person name="Andreopoulos B."/>
            <person name="Lipzen A."/>
            <person name="Chen C."/>
            <person name="Yanf M."/>
            <person name="Daum C."/>
            <person name="Ng V."/>
            <person name="Clum A."/>
            <person name="Steindorff A."/>
            <person name="Ohm R."/>
            <person name="Martin F."/>
            <person name="Silar P."/>
            <person name="Natvig D."/>
            <person name="Lalanne C."/>
            <person name="Gautier V."/>
            <person name="Ament-Velasquez S.L."/>
            <person name="Kruys A."/>
            <person name="Hutchinson M.I."/>
            <person name="Powell A.J."/>
            <person name="Barry K."/>
            <person name="Miller A.N."/>
            <person name="Grigoriev I.V."/>
            <person name="Debuchy R."/>
            <person name="Gladieux P."/>
            <person name="Thoren M.H."/>
            <person name="Johannesson H."/>
        </authorList>
    </citation>
    <scope>NUCLEOTIDE SEQUENCE</scope>
    <source>
        <strain evidence="1">PSN324</strain>
    </source>
</reference>
<evidence type="ECO:0000313" key="1">
    <source>
        <dbReference type="EMBL" id="KAK4459402.1"/>
    </source>
</evidence>
<protein>
    <submittedName>
        <fullName evidence="1">Uncharacterized protein</fullName>
    </submittedName>
</protein>
<name>A0AAV9HFX0_9PEZI</name>
<keyword evidence="2" id="KW-1185">Reference proteome</keyword>
<gene>
    <name evidence="1" type="ORF">QBC42DRAFT_289608</name>
</gene>
<dbReference type="Proteomes" id="UP001321749">
    <property type="component" value="Unassembled WGS sequence"/>
</dbReference>
<reference evidence="1" key="1">
    <citation type="journal article" date="2023" name="Mol. Phylogenet. Evol.">
        <title>Genome-scale phylogeny and comparative genomics of the fungal order Sordariales.</title>
        <authorList>
            <person name="Hensen N."/>
            <person name="Bonometti L."/>
            <person name="Westerberg I."/>
            <person name="Brannstrom I.O."/>
            <person name="Guillou S."/>
            <person name="Cros-Aarteil S."/>
            <person name="Calhoun S."/>
            <person name="Haridas S."/>
            <person name="Kuo A."/>
            <person name="Mondo S."/>
            <person name="Pangilinan J."/>
            <person name="Riley R."/>
            <person name="LaButti K."/>
            <person name="Andreopoulos B."/>
            <person name="Lipzen A."/>
            <person name="Chen C."/>
            <person name="Yan M."/>
            <person name="Daum C."/>
            <person name="Ng V."/>
            <person name="Clum A."/>
            <person name="Steindorff A."/>
            <person name="Ohm R.A."/>
            <person name="Martin F."/>
            <person name="Silar P."/>
            <person name="Natvig D.O."/>
            <person name="Lalanne C."/>
            <person name="Gautier V."/>
            <person name="Ament-Velasquez S.L."/>
            <person name="Kruys A."/>
            <person name="Hutchinson M.I."/>
            <person name="Powell A.J."/>
            <person name="Barry K."/>
            <person name="Miller A.N."/>
            <person name="Grigoriev I.V."/>
            <person name="Debuchy R."/>
            <person name="Gladieux P."/>
            <person name="Hiltunen Thoren M."/>
            <person name="Johannesson H."/>
        </authorList>
    </citation>
    <scope>NUCLEOTIDE SEQUENCE</scope>
    <source>
        <strain evidence="1">PSN324</strain>
    </source>
</reference>
<dbReference type="AlphaFoldDB" id="A0AAV9HFX0"/>
<comment type="caution">
    <text evidence="1">The sequence shown here is derived from an EMBL/GenBank/DDBJ whole genome shotgun (WGS) entry which is preliminary data.</text>
</comment>
<dbReference type="EMBL" id="MU865038">
    <property type="protein sequence ID" value="KAK4459402.1"/>
    <property type="molecule type" value="Genomic_DNA"/>
</dbReference>
<proteinExistence type="predicted"/>